<feature type="domain" description="Immunoglobulin V-set" evidence="1">
    <location>
        <begin position="34"/>
        <end position="114"/>
    </location>
</feature>
<dbReference type="SMART" id="SM00406">
    <property type="entry name" value="IGv"/>
    <property type="match status" value="1"/>
</dbReference>
<evidence type="ECO:0000313" key="4">
    <source>
        <dbReference type="Proteomes" id="UP001162483"/>
    </source>
</evidence>
<dbReference type="InterPro" id="IPR050150">
    <property type="entry name" value="IgV_Light_Chain"/>
</dbReference>
<dbReference type="InterPro" id="IPR003599">
    <property type="entry name" value="Ig_sub"/>
</dbReference>
<comment type="caution">
    <text evidence="3">The sequence shown here is derived from an EMBL/GenBank/DDBJ whole genome shotgun (WGS) entry which is preliminary data.</text>
</comment>
<keyword evidence="4" id="KW-1185">Reference proteome</keyword>
<evidence type="ECO:0000259" key="2">
    <source>
        <dbReference type="SMART" id="SM00409"/>
    </source>
</evidence>
<dbReference type="PANTHER" id="PTHR23267">
    <property type="entry name" value="IMMUNOGLOBULIN LIGHT CHAIN"/>
    <property type="match status" value="1"/>
</dbReference>
<name>A0ABN9C4C5_9NEOB</name>
<dbReference type="SUPFAM" id="SSF48726">
    <property type="entry name" value="Immunoglobulin"/>
    <property type="match status" value="1"/>
</dbReference>
<reference evidence="3" key="1">
    <citation type="submission" date="2023-05" db="EMBL/GenBank/DDBJ databases">
        <authorList>
            <person name="Stuckert A."/>
        </authorList>
    </citation>
    <scope>NUCLEOTIDE SEQUENCE</scope>
</reference>
<feature type="domain" description="Immunoglobulin" evidence="2">
    <location>
        <begin position="24"/>
        <end position="134"/>
    </location>
</feature>
<evidence type="ECO:0000313" key="3">
    <source>
        <dbReference type="EMBL" id="CAI9554541.1"/>
    </source>
</evidence>
<proteinExistence type="predicted"/>
<dbReference type="Proteomes" id="UP001162483">
    <property type="component" value="Unassembled WGS sequence"/>
</dbReference>
<dbReference type="InterPro" id="IPR013783">
    <property type="entry name" value="Ig-like_fold"/>
</dbReference>
<dbReference type="InterPro" id="IPR013106">
    <property type="entry name" value="Ig_V-set"/>
</dbReference>
<organism evidence="3 4">
    <name type="scientific">Staurois parvus</name>
    <dbReference type="NCBI Taxonomy" id="386267"/>
    <lineage>
        <taxon>Eukaryota</taxon>
        <taxon>Metazoa</taxon>
        <taxon>Chordata</taxon>
        <taxon>Craniata</taxon>
        <taxon>Vertebrata</taxon>
        <taxon>Euteleostomi</taxon>
        <taxon>Amphibia</taxon>
        <taxon>Batrachia</taxon>
        <taxon>Anura</taxon>
        <taxon>Neobatrachia</taxon>
        <taxon>Ranoidea</taxon>
        <taxon>Ranidae</taxon>
        <taxon>Staurois</taxon>
    </lineage>
</organism>
<sequence length="150" mass="16532">MNVLLSSFHFFFTDSVAQFTLIQEPRITTSLGGSVRLYCRRSAGSVVGGNWPLWVYQAPGSVPKYVSGSNGGSNHNVKPAGISDRFTGSISAGISVLDIHNIQTADDGNYYCTLWAGSARTVLQNHMQWDINIKFLFVSHTYFLINHLLS</sequence>
<dbReference type="SMART" id="SM00409">
    <property type="entry name" value="IG"/>
    <property type="match status" value="1"/>
</dbReference>
<gene>
    <name evidence="3" type="ORF">SPARVUS_LOCUS4241698</name>
</gene>
<accession>A0ABN9C4C5</accession>
<dbReference type="Gene3D" id="2.60.40.10">
    <property type="entry name" value="Immunoglobulins"/>
    <property type="match status" value="1"/>
</dbReference>
<dbReference type="Pfam" id="PF07686">
    <property type="entry name" value="V-set"/>
    <property type="match status" value="1"/>
</dbReference>
<dbReference type="InterPro" id="IPR036179">
    <property type="entry name" value="Ig-like_dom_sf"/>
</dbReference>
<dbReference type="EMBL" id="CATNWA010007686">
    <property type="protein sequence ID" value="CAI9554541.1"/>
    <property type="molecule type" value="Genomic_DNA"/>
</dbReference>
<evidence type="ECO:0000259" key="1">
    <source>
        <dbReference type="SMART" id="SM00406"/>
    </source>
</evidence>
<evidence type="ECO:0008006" key="5">
    <source>
        <dbReference type="Google" id="ProtNLM"/>
    </source>
</evidence>
<protein>
    <recommendedName>
        <fullName evidence="5">Ig-like domain-containing protein</fullName>
    </recommendedName>
</protein>